<accession>A0A8A1LCQ7</accession>
<feature type="compositionally biased region" description="Polar residues" evidence="1">
    <location>
        <begin position="74"/>
        <end position="85"/>
    </location>
</feature>
<gene>
    <name evidence="2" type="ORF">I7I53_07089</name>
</gene>
<evidence type="ECO:0000313" key="3">
    <source>
        <dbReference type="Proteomes" id="UP000663419"/>
    </source>
</evidence>
<feature type="region of interest" description="Disordered" evidence="1">
    <location>
        <begin position="54"/>
        <end position="113"/>
    </location>
</feature>
<proteinExistence type="predicted"/>
<dbReference type="AlphaFoldDB" id="A0A8A1LCQ7"/>
<dbReference type="EMBL" id="CP069103">
    <property type="protein sequence ID" value="QSS51706.1"/>
    <property type="molecule type" value="Genomic_DNA"/>
</dbReference>
<sequence>MAATNSALENCQREHLNRVHSYIANSRTFPGQLLLQRAIIPRTQNRSIHTYIPFQNTPTNRKQWSSQKHPHPNTPSELNTLQRLSRFTKPIRPPSPTPQWPQGNSCPLSGAGA</sequence>
<name>A0A8A1LCQ7_AJEC8</name>
<dbReference type="Proteomes" id="UP000663419">
    <property type="component" value="Chromosome 2"/>
</dbReference>
<evidence type="ECO:0000256" key="1">
    <source>
        <dbReference type="SAM" id="MobiDB-lite"/>
    </source>
</evidence>
<evidence type="ECO:0000313" key="2">
    <source>
        <dbReference type="EMBL" id="QSS51706.1"/>
    </source>
</evidence>
<dbReference type="VEuPathDB" id="FungiDB:I7I53_07089"/>
<protein>
    <submittedName>
        <fullName evidence="2">Uncharacterized protein</fullName>
    </submittedName>
</protein>
<feature type="compositionally biased region" description="Polar residues" evidence="1">
    <location>
        <begin position="54"/>
        <end position="67"/>
    </location>
</feature>
<reference evidence="2" key="1">
    <citation type="submission" date="2021-01" db="EMBL/GenBank/DDBJ databases">
        <title>Chromosome-level genome assembly of a human fungal pathogen reveals clustering of transcriptionally co-regulated genes.</title>
        <authorList>
            <person name="Voorhies M."/>
            <person name="Cohen S."/>
            <person name="Shea T.P."/>
            <person name="Petrus S."/>
            <person name="Munoz J.F."/>
            <person name="Poplawski S."/>
            <person name="Goldman W.E."/>
            <person name="Michael T."/>
            <person name="Cuomo C.A."/>
            <person name="Sil A."/>
            <person name="Beyhan S."/>
        </authorList>
    </citation>
    <scope>NUCLEOTIDE SEQUENCE</scope>
    <source>
        <strain evidence="2">H88</strain>
    </source>
</reference>
<organism evidence="2 3">
    <name type="scientific">Ajellomyces capsulatus (strain H88)</name>
    <name type="common">Darling's disease fungus</name>
    <name type="synonym">Histoplasma capsulatum</name>
    <dbReference type="NCBI Taxonomy" id="544711"/>
    <lineage>
        <taxon>Eukaryota</taxon>
        <taxon>Fungi</taxon>
        <taxon>Dikarya</taxon>
        <taxon>Ascomycota</taxon>
        <taxon>Pezizomycotina</taxon>
        <taxon>Eurotiomycetes</taxon>
        <taxon>Eurotiomycetidae</taxon>
        <taxon>Onygenales</taxon>
        <taxon>Ajellomycetaceae</taxon>
        <taxon>Histoplasma</taxon>
    </lineage>
</organism>